<dbReference type="SUPFAM" id="SSF53328">
    <property type="entry name" value="Formyltransferase"/>
    <property type="match status" value="1"/>
</dbReference>
<dbReference type="PANTHER" id="PTHR11138:SF5">
    <property type="entry name" value="METHIONYL-TRNA FORMYLTRANSFERASE, MITOCHONDRIAL"/>
    <property type="match status" value="1"/>
</dbReference>
<dbReference type="InterPro" id="IPR036477">
    <property type="entry name" value="Formyl_transf_N_sf"/>
</dbReference>
<accession>A0ABU3A3K9</accession>
<organism evidence="2 3">
    <name type="scientific">Thalassotalea castellviae</name>
    <dbReference type="NCBI Taxonomy" id="3075612"/>
    <lineage>
        <taxon>Bacteria</taxon>
        <taxon>Pseudomonadati</taxon>
        <taxon>Pseudomonadota</taxon>
        <taxon>Gammaproteobacteria</taxon>
        <taxon>Alteromonadales</taxon>
        <taxon>Colwelliaceae</taxon>
        <taxon>Thalassotalea</taxon>
    </lineage>
</organism>
<keyword evidence="2" id="KW-0808">Transferase</keyword>
<dbReference type="CDD" id="cd08653">
    <property type="entry name" value="FMT_core_like_3"/>
    <property type="match status" value="1"/>
</dbReference>
<feature type="domain" description="Formyl transferase N-terminal" evidence="1">
    <location>
        <begin position="85"/>
        <end position="190"/>
    </location>
</feature>
<dbReference type="EMBL" id="JAVRIF010000008">
    <property type="protein sequence ID" value="MDT0604744.1"/>
    <property type="molecule type" value="Genomic_DNA"/>
</dbReference>
<dbReference type="GO" id="GO:0016740">
    <property type="term" value="F:transferase activity"/>
    <property type="evidence" value="ECO:0007669"/>
    <property type="project" value="UniProtKB-KW"/>
</dbReference>
<dbReference type="PANTHER" id="PTHR11138">
    <property type="entry name" value="METHIONYL-TRNA FORMYLTRANSFERASE"/>
    <property type="match status" value="1"/>
</dbReference>
<dbReference type="Proteomes" id="UP001266357">
    <property type="component" value="Unassembled WGS sequence"/>
</dbReference>
<proteinExistence type="predicted"/>
<name>A0ABU3A3K9_9GAMM</name>
<evidence type="ECO:0000259" key="1">
    <source>
        <dbReference type="Pfam" id="PF00551"/>
    </source>
</evidence>
<comment type="caution">
    <text evidence="2">The sequence shown here is derived from an EMBL/GenBank/DDBJ whole genome shotgun (WGS) entry which is preliminary data.</text>
</comment>
<dbReference type="InterPro" id="IPR002376">
    <property type="entry name" value="Formyl_transf_N"/>
</dbReference>
<protein>
    <submittedName>
        <fullName evidence="2">Formyl transferase</fullName>
    </submittedName>
</protein>
<sequence>MNILILSNRDLASNFALNLLIPKLIGAHKVHLWLSGKVGKKRVLPEQLSRLKFFEQDLFNQLLSPLFSGKKIDKLKGFESFQPYLASELLEVNDINTPKTISRIKDLAPDLIVSIRYGGILKEDCINIPIKGVLNLHSGILPQYRGVMATFWALLNGDEKIGTTLHTIDDGSIDTGKIIKISTLDVQSNKSYLWHVLELYKQGVVDVFDTITSIAQDKKVLKLAQPKDNAYFTFPTNEELTVFEQQGLKLVDEQELLCFIRKNYL</sequence>
<keyword evidence="3" id="KW-1185">Reference proteome</keyword>
<reference evidence="2 3" key="1">
    <citation type="submission" date="2023-09" db="EMBL/GenBank/DDBJ databases">
        <authorList>
            <person name="Rey-Velasco X."/>
        </authorList>
    </citation>
    <scope>NUCLEOTIDE SEQUENCE [LARGE SCALE GENOMIC DNA]</scope>
    <source>
        <strain evidence="2 3">W431</strain>
    </source>
</reference>
<evidence type="ECO:0000313" key="3">
    <source>
        <dbReference type="Proteomes" id="UP001266357"/>
    </source>
</evidence>
<dbReference type="RefSeq" id="WP_311583394.1">
    <property type="nucleotide sequence ID" value="NZ_JAVRIF010000008.1"/>
</dbReference>
<gene>
    <name evidence="2" type="ORF">RM573_14140</name>
</gene>
<dbReference type="Gene3D" id="3.40.50.170">
    <property type="entry name" value="Formyl transferase, N-terminal domain"/>
    <property type="match status" value="1"/>
</dbReference>
<dbReference type="Pfam" id="PF00551">
    <property type="entry name" value="Formyl_trans_N"/>
    <property type="match status" value="1"/>
</dbReference>
<evidence type="ECO:0000313" key="2">
    <source>
        <dbReference type="EMBL" id="MDT0604744.1"/>
    </source>
</evidence>